<comment type="caution">
    <text evidence="1">The sequence shown here is derived from an EMBL/GenBank/DDBJ whole genome shotgun (WGS) entry which is preliminary data.</text>
</comment>
<name>A0AA41W691_9GAMM</name>
<evidence type="ECO:0008006" key="3">
    <source>
        <dbReference type="Google" id="ProtNLM"/>
    </source>
</evidence>
<dbReference type="GO" id="GO:0045892">
    <property type="term" value="P:negative regulation of DNA-templated transcription"/>
    <property type="evidence" value="ECO:0007669"/>
    <property type="project" value="TreeGrafter"/>
</dbReference>
<organism evidence="1 2">
    <name type="scientific">Echinimonas agarilytica</name>
    <dbReference type="NCBI Taxonomy" id="1215918"/>
    <lineage>
        <taxon>Bacteria</taxon>
        <taxon>Pseudomonadati</taxon>
        <taxon>Pseudomonadota</taxon>
        <taxon>Gammaproteobacteria</taxon>
        <taxon>Alteromonadales</taxon>
        <taxon>Echinimonadaceae</taxon>
        <taxon>Echinimonas</taxon>
    </lineage>
</organism>
<dbReference type="PANTHER" id="PTHR37941:SF1">
    <property type="entry name" value="FUMARASE E-RELATED"/>
    <property type="match status" value="1"/>
</dbReference>
<keyword evidence="2" id="KW-1185">Reference proteome</keyword>
<dbReference type="Gene3D" id="1.20.120.330">
    <property type="entry name" value="Nucleotidyltransferases domain 2"/>
    <property type="match status" value="1"/>
</dbReference>
<evidence type="ECO:0000313" key="1">
    <source>
        <dbReference type="EMBL" id="MCM2679617.1"/>
    </source>
</evidence>
<dbReference type="Proteomes" id="UP001165393">
    <property type="component" value="Unassembled WGS sequence"/>
</dbReference>
<dbReference type="EMBL" id="JAMQGP010000003">
    <property type="protein sequence ID" value="MCM2679617.1"/>
    <property type="molecule type" value="Genomic_DNA"/>
</dbReference>
<dbReference type="PANTHER" id="PTHR37941">
    <property type="entry name" value="FUMARASE E-RELATED"/>
    <property type="match status" value="1"/>
</dbReference>
<reference evidence="1 2" key="1">
    <citation type="journal article" date="2013" name="Antonie Van Leeuwenhoek">
        <title>Echinimonas agarilytica gen. nov., sp. nov., a new gammaproteobacterium isolated from the sea urchin Strongylocentrotus intermedius.</title>
        <authorList>
            <person name="Nedashkovskaya O.I."/>
            <person name="Stenkova A.M."/>
            <person name="Zhukova N.V."/>
            <person name="Van Trappen S."/>
            <person name="Lee J.S."/>
            <person name="Kim S.B."/>
        </authorList>
    </citation>
    <scope>NUCLEOTIDE SEQUENCE [LARGE SCALE GENOMIC DNA]</scope>
    <source>
        <strain evidence="1 2">KMM 6351</strain>
    </source>
</reference>
<dbReference type="AlphaFoldDB" id="A0AA41W691"/>
<dbReference type="InterPro" id="IPR038026">
    <property type="entry name" value="MtlR-like_sf"/>
</dbReference>
<proteinExistence type="predicted"/>
<dbReference type="SUPFAM" id="SSF158668">
    <property type="entry name" value="MtlR-like"/>
    <property type="match status" value="1"/>
</dbReference>
<accession>A0AA41W691</accession>
<dbReference type="RefSeq" id="WP_251261062.1">
    <property type="nucleotide sequence ID" value="NZ_JAMQGP010000003.1"/>
</dbReference>
<dbReference type="Pfam" id="PF05068">
    <property type="entry name" value="MtlR"/>
    <property type="match status" value="1"/>
</dbReference>
<dbReference type="InterPro" id="IPR007761">
    <property type="entry name" value="MtlR-like"/>
</dbReference>
<evidence type="ECO:0000313" key="2">
    <source>
        <dbReference type="Proteomes" id="UP001165393"/>
    </source>
</evidence>
<sequence length="185" mass="20381">MKSTIESMQTINVPINEEESIPLMEAITRLPTLRGSLTLIMDQLDILLQSALEQSFQGEDEATRYVTAPLLTQESPLHDSLLKARLLVALGKIDATVFADIEHLGHLRQQLINSPEEVGFTSAVALNALGTLNHFDSMLLQQFEMRLQNVPEDPDLSAQYLTTVESSIRAALALSVQTIAQKIAT</sequence>
<protein>
    <recommendedName>
        <fullName evidence="3">Mannitol operon repressor</fullName>
    </recommendedName>
</protein>
<gene>
    <name evidence="1" type="ORF">NAF29_08035</name>
</gene>